<name>A0A7J7SNJ2_PIPKU</name>
<reference evidence="2 3" key="1">
    <citation type="journal article" date="2020" name="Nature">
        <title>Six reference-quality genomes reveal evolution of bat adaptations.</title>
        <authorList>
            <person name="Jebb D."/>
            <person name="Huang Z."/>
            <person name="Pippel M."/>
            <person name="Hughes G.M."/>
            <person name="Lavrichenko K."/>
            <person name="Devanna P."/>
            <person name="Winkler S."/>
            <person name="Jermiin L.S."/>
            <person name="Skirmuntt E.C."/>
            <person name="Katzourakis A."/>
            <person name="Burkitt-Gray L."/>
            <person name="Ray D.A."/>
            <person name="Sullivan K.A.M."/>
            <person name="Roscito J.G."/>
            <person name="Kirilenko B.M."/>
            <person name="Davalos L.M."/>
            <person name="Corthals A.P."/>
            <person name="Power M.L."/>
            <person name="Jones G."/>
            <person name="Ransome R.D."/>
            <person name="Dechmann D.K.N."/>
            <person name="Locatelli A.G."/>
            <person name="Puechmaille S.J."/>
            <person name="Fedrigo O."/>
            <person name="Jarvis E.D."/>
            <person name="Hiller M."/>
            <person name="Vernes S.C."/>
            <person name="Myers E.W."/>
            <person name="Teeling E.C."/>
        </authorList>
    </citation>
    <scope>NUCLEOTIDE SEQUENCE [LARGE SCALE GENOMIC DNA]</scope>
    <source>
        <strain evidence="2">MPipKuh1</strain>
        <tissue evidence="2">Flight muscle</tissue>
    </source>
</reference>
<sequence>MELPECHDGEAASPWGAPPAWSCHLCSLVSRQHVLGSGAFGSSRLLPSQSDSISRSRCQCRGEERRLEAPPHHFWDLRQVLSSSFLREAERRPSRRGSGHMDTRVKRWHRSVPGTPQALNEGQQWTSADSTGEEGTPSPLPLPVWQDTSFGQLWPGQTCSQDRKWGLFLLPLPRSEALLKQKALRSCPLVHVCVFHILVRDLAKKLLKIISQW</sequence>
<gene>
    <name evidence="2" type="ORF">mPipKuh1_009802</name>
</gene>
<organism evidence="2 3">
    <name type="scientific">Pipistrellus kuhlii</name>
    <name type="common">Kuhl's pipistrelle</name>
    <dbReference type="NCBI Taxonomy" id="59472"/>
    <lineage>
        <taxon>Eukaryota</taxon>
        <taxon>Metazoa</taxon>
        <taxon>Chordata</taxon>
        <taxon>Craniata</taxon>
        <taxon>Vertebrata</taxon>
        <taxon>Euteleostomi</taxon>
        <taxon>Mammalia</taxon>
        <taxon>Eutheria</taxon>
        <taxon>Laurasiatheria</taxon>
        <taxon>Chiroptera</taxon>
        <taxon>Yangochiroptera</taxon>
        <taxon>Vespertilionidae</taxon>
        <taxon>Pipistrellus</taxon>
    </lineage>
</organism>
<feature type="region of interest" description="Disordered" evidence="1">
    <location>
        <begin position="109"/>
        <end position="141"/>
    </location>
</feature>
<dbReference type="AlphaFoldDB" id="A0A7J7SNJ2"/>
<protein>
    <submittedName>
        <fullName evidence="2">Uncharacterized protein</fullName>
    </submittedName>
</protein>
<dbReference type="EMBL" id="JACAGB010000039">
    <property type="protein sequence ID" value="KAF6289637.1"/>
    <property type="molecule type" value="Genomic_DNA"/>
</dbReference>
<accession>A0A7J7SNJ2</accession>
<evidence type="ECO:0000313" key="2">
    <source>
        <dbReference type="EMBL" id="KAF6289637.1"/>
    </source>
</evidence>
<dbReference type="Proteomes" id="UP000558488">
    <property type="component" value="Unassembled WGS sequence"/>
</dbReference>
<evidence type="ECO:0000313" key="3">
    <source>
        <dbReference type="Proteomes" id="UP000558488"/>
    </source>
</evidence>
<feature type="compositionally biased region" description="Polar residues" evidence="1">
    <location>
        <begin position="117"/>
        <end position="130"/>
    </location>
</feature>
<keyword evidence="3" id="KW-1185">Reference proteome</keyword>
<proteinExistence type="predicted"/>
<comment type="caution">
    <text evidence="2">The sequence shown here is derived from an EMBL/GenBank/DDBJ whole genome shotgun (WGS) entry which is preliminary data.</text>
</comment>
<evidence type="ECO:0000256" key="1">
    <source>
        <dbReference type="SAM" id="MobiDB-lite"/>
    </source>
</evidence>